<feature type="non-terminal residue" evidence="5">
    <location>
        <position position="1"/>
    </location>
</feature>
<reference evidence="5" key="1">
    <citation type="submission" date="2025-08" db="UniProtKB">
        <authorList>
            <consortium name="RefSeq"/>
        </authorList>
    </citation>
    <scope>IDENTIFICATION</scope>
</reference>
<dbReference type="GO" id="GO:0051016">
    <property type="term" value="P:barbed-end actin filament capping"/>
    <property type="evidence" value="ECO:0007669"/>
    <property type="project" value="TreeGrafter"/>
</dbReference>
<dbReference type="Proteomes" id="UP000079169">
    <property type="component" value="Unplaced"/>
</dbReference>
<dbReference type="SUPFAM" id="SSF52058">
    <property type="entry name" value="L domain-like"/>
    <property type="match status" value="1"/>
</dbReference>
<feature type="domain" description="Gelsolin-like" evidence="3">
    <location>
        <begin position="790"/>
        <end position="842"/>
    </location>
</feature>
<dbReference type="PaxDb" id="121845-A0A3Q0IVZ2"/>
<dbReference type="PROSITE" id="PS51450">
    <property type="entry name" value="LRR"/>
    <property type="match status" value="2"/>
</dbReference>
<dbReference type="GO" id="GO:0005737">
    <property type="term" value="C:cytoplasm"/>
    <property type="evidence" value="ECO:0007669"/>
    <property type="project" value="TreeGrafter"/>
</dbReference>
<keyword evidence="1" id="KW-0433">Leucine-rich repeat</keyword>
<evidence type="ECO:0000313" key="5">
    <source>
        <dbReference type="RefSeq" id="XP_026678545.1"/>
    </source>
</evidence>
<dbReference type="SMART" id="SM00369">
    <property type="entry name" value="LRR_TYP"/>
    <property type="match status" value="4"/>
</dbReference>
<dbReference type="GO" id="GO:0051014">
    <property type="term" value="P:actin filament severing"/>
    <property type="evidence" value="ECO:0007669"/>
    <property type="project" value="TreeGrafter"/>
</dbReference>
<dbReference type="AlphaFoldDB" id="A0A3Q0IVZ2"/>
<dbReference type="GO" id="GO:0005546">
    <property type="term" value="F:phosphatidylinositol-4,5-bisphosphate binding"/>
    <property type="evidence" value="ECO:0007669"/>
    <property type="project" value="TreeGrafter"/>
</dbReference>
<dbReference type="RefSeq" id="XP_026678545.1">
    <property type="nucleotide sequence ID" value="XM_026822744.1"/>
</dbReference>
<dbReference type="InterPro" id="IPR007123">
    <property type="entry name" value="Gelsolin-like_dom"/>
</dbReference>
<organism evidence="4 5">
    <name type="scientific">Diaphorina citri</name>
    <name type="common">Asian citrus psyllid</name>
    <dbReference type="NCBI Taxonomy" id="121845"/>
    <lineage>
        <taxon>Eukaryota</taxon>
        <taxon>Metazoa</taxon>
        <taxon>Ecdysozoa</taxon>
        <taxon>Arthropoda</taxon>
        <taxon>Hexapoda</taxon>
        <taxon>Insecta</taxon>
        <taxon>Pterygota</taxon>
        <taxon>Neoptera</taxon>
        <taxon>Paraneoptera</taxon>
        <taxon>Hemiptera</taxon>
        <taxon>Sternorrhyncha</taxon>
        <taxon>Psylloidea</taxon>
        <taxon>Psyllidae</taxon>
        <taxon>Diaphorininae</taxon>
        <taxon>Diaphorina</taxon>
    </lineage>
</organism>
<dbReference type="Pfam" id="PF13855">
    <property type="entry name" value="LRR_8"/>
    <property type="match status" value="2"/>
</dbReference>
<dbReference type="PANTHER" id="PTHR11977:SF51">
    <property type="entry name" value="PROTEIN FLIGHTLESS-1 HOMOLOG"/>
    <property type="match status" value="1"/>
</dbReference>
<evidence type="ECO:0000259" key="3">
    <source>
        <dbReference type="Pfam" id="PF00626"/>
    </source>
</evidence>
<dbReference type="Gene3D" id="3.40.20.10">
    <property type="entry name" value="Severin"/>
    <property type="match status" value="5"/>
</dbReference>
<dbReference type="InterPro" id="IPR029006">
    <property type="entry name" value="ADF-H/Gelsolin-like_dom_sf"/>
</dbReference>
<evidence type="ECO:0000256" key="2">
    <source>
        <dbReference type="ARBA" id="ARBA00022737"/>
    </source>
</evidence>
<dbReference type="InterPro" id="IPR036180">
    <property type="entry name" value="Gelsolin-like_dom_sf"/>
</dbReference>
<feature type="domain" description="Gelsolin-like" evidence="3">
    <location>
        <begin position="443"/>
        <end position="523"/>
    </location>
</feature>
<feature type="domain" description="Gelsolin-like" evidence="3">
    <location>
        <begin position="238"/>
        <end position="270"/>
    </location>
</feature>
<dbReference type="GO" id="GO:0051015">
    <property type="term" value="F:actin filament binding"/>
    <property type="evidence" value="ECO:0007669"/>
    <property type="project" value="InterPro"/>
</dbReference>
<dbReference type="FunFam" id="3.40.20.10:FF:000034">
    <property type="entry name" value="protein flightless-1 homolog isoform X1"/>
    <property type="match status" value="1"/>
</dbReference>
<sequence>SQEDKFPSAVRYMQGLQWLRLNKTHLSQIPEELGKLQKLEHLSIVNNNLEKLFGELTELQCLRTLNLRYNKIKNSGIPVDLFHLEDLTTLDLSHNNIKQIPDALENAKSLLVLNLSHNTINNIPNALFMNLTDLLFLDLSNVHLERTQGTKATLDKRACSAIHAVNLRNFLAAECRTIREEQGDESEEFLSLFNTGISYIEGGRTASGFFTVEDTVYTTRLYRVHAPLHQAQASSIHLEPVPVLSESLDPRFVFLLDAGLKLYIWNEPKAKNKFKSKTHSNLKHVSWFVFLLDAGLKLFTWNVPKAKNTFKSKTFVFLLDAGLKLYIWNGPKAKNTFKSKTRMKDIAKDKNKKSPEETRAAADLLIIFSQLQLLHFTGMKDIAKDKNKKSPEETRAAAESLKPKRWDEVLEKPPVDYSELFDEDTGQIPGLTIWEIENFLPNQVEEVLHGKFYEGDCYIILSTGVDDNTGHLTHNIFFWIGRQSTRLVRAAAVKLSQELFAMIDRPEPALVTRIQEGNETQVFRIKFSDWDEVIAVDFTRTAESVAKTGADLTKWARSQETRTDLAALFLPRQAEVSAADALGLMEEWNEDLEAMEAFVLEGKKFAKLPEEEMGHFYSGDCYVFLCRYWVPIEEEEEGGTNNTEEDDIQCVVYFWQGREAGNMGWLTFTFGLQKKFKALFGEKLEVVRTHQQQENLKFLAHFKRKFVIHSGKRKQPKDPAQVEFFQLRANGNILCSRLIQIKPDASNLCSAFCYILRVPFNQDDTGGGIVYVWLGVYNKCSNEKGYFTVSEKCTDFCQDDLADDDMMILDNGEQVFLWLGSKCSEVEVKLAYKSALVYIQHLRARRIT</sequence>
<dbReference type="GO" id="GO:0005634">
    <property type="term" value="C:nucleus"/>
    <property type="evidence" value="ECO:0007669"/>
    <property type="project" value="TreeGrafter"/>
</dbReference>
<dbReference type="GO" id="GO:0008154">
    <property type="term" value="P:actin polymerization or depolymerization"/>
    <property type="evidence" value="ECO:0007669"/>
    <property type="project" value="TreeGrafter"/>
</dbReference>
<dbReference type="GeneID" id="103508023"/>
<proteinExistence type="predicted"/>
<dbReference type="SUPFAM" id="SSF55753">
    <property type="entry name" value="Actin depolymerizing proteins"/>
    <property type="match status" value="5"/>
</dbReference>
<dbReference type="SUPFAM" id="SSF82754">
    <property type="entry name" value="C-terminal, gelsolin-like domain of Sec23/24"/>
    <property type="match status" value="1"/>
</dbReference>
<dbReference type="SMART" id="SM00262">
    <property type="entry name" value="GEL"/>
    <property type="match status" value="4"/>
</dbReference>
<keyword evidence="4" id="KW-1185">Reference proteome</keyword>
<dbReference type="GO" id="GO:0030239">
    <property type="term" value="P:myofibril assembly"/>
    <property type="evidence" value="ECO:0007669"/>
    <property type="project" value="TreeGrafter"/>
</dbReference>
<dbReference type="InterPro" id="IPR007122">
    <property type="entry name" value="Villin/Gelsolin"/>
</dbReference>
<dbReference type="InterPro" id="IPR032675">
    <property type="entry name" value="LRR_dom_sf"/>
</dbReference>
<dbReference type="KEGG" id="dci:103508023"/>
<dbReference type="STRING" id="121845.A0A3Q0IVZ2"/>
<protein>
    <submittedName>
        <fullName evidence="5">Protein flightless-1</fullName>
    </submittedName>
</protein>
<dbReference type="PANTHER" id="PTHR11977">
    <property type="entry name" value="VILLIN"/>
    <property type="match status" value="1"/>
</dbReference>
<gene>
    <name evidence="5" type="primary">LOC103508023</name>
</gene>
<name>A0A3Q0IVZ2_DIACI</name>
<dbReference type="Gene3D" id="3.80.10.10">
    <property type="entry name" value="Ribonuclease Inhibitor"/>
    <property type="match status" value="1"/>
</dbReference>
<dbReference type="InterPro" id="IPR003591">
    <property type="entry name" value="Leu-rich_rpt_typical-subtyp"/>
</dbReference>
<dbReference type="InterPro" id="IPR001611">
    <property type="entry name" value="Leu-rich_rpt"/>
</dbReference>
<evidence type="ECO:0000313" key="4">
    <source>
        <dbReference type="Proteomes" id="UP000079169"/>
    </source>
</evidence>
<dbReference type="CDD" id="cd11280">
    <property type="entry name" value="gelsolin_like"/>
    <property type="match status" value="1"/>
</dbReference>
<evidence type="ECO:0000256" key="1">
    <source>
        <dbReference type="ARBA" id="ARBA00022614"/>
    </source>
</evidence>
<keyword evidence="2" id="KW-0677">Repeat</keyword>
<dbReference type="Pfam" id="PF00626">
    <property type="entry name" value="Gelsolin"/>
    <property type="match status" value="3"/>
</dbReference>
<dbReference type="PRINTS" id="PR00597">
    <property type="entry name" value="GELSOLIN"/>
</dbReference>
<accession>A0A3Q0IVZ2</accession>
<dbReference type="GO" id="GO:0015629">
    <property type="term" value="C:actin cytoskeleton"/>
    <property type="evidence" value="ECO:0007669"/>
    <property type="project" value="TreeGrafter"/>
</dbReference>